<feature type="domain" description="IFT121 second beta-propeller" evidence="4">
    <location>
        <begin position="2"/>
        <end position="247"/>
    </location>
</feature>
<feature type="domain" description="IFT80/172/WDR35 TPR" evidence="3">
    <location>
        <begin position="278"/>
        <end position="367"/>
    </location>
</feature>
<evidence type="ECO:0000256" key="1">
    <source>
        <dbReference type="ARBA" id="ARBA00022574"/>
    </source>
</evidence>
<dbReference type="Pfam" id="PF25768">
    <property type="entry name" value="TPR_IFT121"/>
    <property type="match status" value="1"/>
</dbReference>
<dbReference type="PANTHER" id="PTHR12764:SF5">
    <property type="entry name" value="LD29485P"/>
    <property type="match status" value="1"/>
</dbReference>
<dbReference type="SUPFAM" id="SSF48452">
    <property type="entry name" value="TPR-like"/>
    <property type="match status" value="1"/>
</dbReference>
<accession>A0A4P9W5C6</accession>
<dbReference type="EMBL" id="KZ998126">
    <property type="protein sequence ID" value="RKO86523.1"/>
    <property type="molecule type" value="Genomic_DNA"/>
</dbReference>
<dbReference type="AlphaFoldDB" id="A0A4P9W5C6"/>
<dbReference type="InterPro" id="IPR057361">
    <property type="entry name" value="TPR_WDR35"/>
</dbReference>
<dbReference type="GO" id="GO:0035721">
    <property type="term" value="P:intraciliary retrograde transport"/>
    <property type="evidence" value="ECO:0007669"/>
    <property type="project" value="TreeGrafter"/>
</dbReference>
<protein>
    <submittedName>
        <fullName evidence="6">Uncharacterized protein</fullName>
    </submittedName>
</protein>
<evidence type="ECO:0000259" key="4">
    <source>
        <dbReference type="Pfam" id="PF23390"/>
    </source>
</evidence>
<evidence type="ECO:0000259" key="5">
    <source>
        <dbReference type="Pfam" id="PF25768"/>
    </source>
</evidence>
<evidence type="ECO:0000259" key="3">
    <source>
        <dbReference type="Pfam" id="PF23387"/>
    </source>
</evidence>
<dbReference type="InterPro" id="IPR057979">
    <property type="entry name" value="TPR_IFT121"/>
</dbReference>
<dbReference type="Pfam" id="PF23390">
    <property type="entry name" value="Beta-prop_WDR35_2nd"/>
    <property type="match status" value="1"/>
</dbReference>
<dbReference type="FunFam" id="1.25.40.470:FF:000004">
    <property type="entry name" value="WD repeat-containing protein 35"/>
    <property type="match status" value="1"/>
</dbReference>
<evidence type="ECO:0000313" key="7">
    <source>
        <dbReference type="Proteomes" id="UP000269721"/>
    </source>
</evidence>
<feature type="non-terminal residue" evidence="6">
    <location>
        <position position="1"/>
    </location>
</feature>
<gene>
    <name evidence="6" type="ORF">BDK51DRAFT_18302</name>
</gene>
<dbReference type="Gene3D" id="1.25.40.470">
    <property type="match status" value="1"/>
</dbReference>
<keyword evidence="7" id="KW-1185">Reference proteome</keyword>
<dbReference type="InterPro" id="IPR011990">
    <property type="entry name" value="TPR-like_helical_dom_sf"/>
</dbReference>
<dbReference type="Proteomes" id="UP000269721">
    <property type="component" value="Unassembled WGS sequence"/>
</dbReference>
<keyword evidence="2" id="KW-0677">Repeat</keyword>
<dbReference type="Pfam" id="PF23387">
    <property type="entry name" value="TPR_IFT80_172"/>
    <property type="match status" value="1"/>
</dbReference>
<dbReference type="PANTHER" id="PTHR12764">
    <property type="entry name" value="WD REPEAT DOMAIN-RELATED"/>
    <property type="match status" value="1"/>
</dbReference>
<feature type="domain" description="IFT121-like TPR repeats" evidence="5">
    <location>
        <begin position="596"/>
        <end position="695"/>
    </location>
</feature>
<dbReference type="GO" id="GO:0097730">
    <property type="term" value="C:non-motile cilium"/>
    <property type="evidence" value="ECO:0007669"/>
    <property type="project" value="TreeGrafter"/>
</dbReference>
<name>A0A4P9W5C6_9FUNG</name>
<dbReference type="OrthoDB" id="2145368at2759"/>
<dbReference type="InterPro" id="IPR056158">
    <property type="entry name" value="Beta-prop_IFT121_2nd"/>
</dbReference>
<organism evidence="6 7">
    <name type="scientific">Blyttiomyces helicus</name>
    <dbReference type="NCBI Taxonomy" id="388810"/>
    <lineage>
        <taxon>Eukaryota</taxon>
        <taxon>Fungi</taxon>
        <taxon>Fungi incertae sedis</taxon>
        <taxon>Chytridiomycota</taxon>
        <taxon>Chytridiomycota incertae sedis</taxon>
        <taxon>Chytridiomycetes</taxon>
        <taxon>Chytridiomycetes incertae sedis</taxon>
        <taxon>Blyttiomyces</taxon>
    </lineage>
</organism>
<proteinExistence type="predicted"/>
<dbReference type="InterPro" id="IPR039857">
    <property type="entry name" value="Ift122/121"/>
</dbReference>
<dbReference type="GO" id="GO:0030991">
    <property type="term" value="C:intraciliary transport particle A"/>
    <property type="evidence" value="ECO:0007669"/>
    <property type="project" value="TreeGrafter"/>
</dbReference>
<sequence>SRYTLTVSNAIGTAVESRMIDFEPKCAVITKTQVFVASENIVLHWHFKVLGSSKLSALDGAMHARGRFISMILRQPSTDPIVSLSASDTTLVIARQSGALLQFAMPSMTLDNRYQLPFRPHRIALNCNSSRLAVLDISGLLKLFELEKRAAGGLGRGAWRWGDGGFCVGHFERKDVWDLKWAEDNPELFAFMEKTRLYIFRNLDPEEPITCSGYICSFDNLQIKAALMDEIMQEPEAPSKDLMIHIETKSLRDTRNILAQVGLADALQFVEDNPHPRLWKLIADAALDKLDFQMAQKAFVRCGDYVGLQFVKKLRKLDDNMKQKAEIAAYFLQFELAEKIYLDIDRKDLAIDLRIRLGDWFRVVQLIKSGGGGDDILLEKAWNSIGDYYFDRQRWSQAVTYYAQGRNIEKLSECYYILEDYESLEKLVYSISENSPLLRDIAGKFVTVGMCDQAVRAYINTGDVKAAIDTCVLLNQWNTAVELAQIHKFKEIESLLASYATYLLEKDKILNAIELYRKANYCQKSAKLLFKLASDAGKANKNPLRIKKLYVLAALEVERYHHLTKMSKGSHDHPTSALEGLLAEDKSNMMESTFLDNAWRGAEAYHFYLLAQRQFYADNMEAAVKTALHLRQYEDIIDPKVIFSLLALVSFHGKRFGACSKAFIKLEALPNATEETTEQFENLALNIFTKFPPIDPQNRDAACSNCAGTLRDGYDVLQRSRRHDATGV</sequence>
<dbReference type="Pfam" id="PF25170">
    <property type="entry name" value="TPR_WDR35"/>
    <property type="match status" value="1"/>
</dbReference>
<reference evidence="7" key="1">
    <citation type="journal article" date="2018" name="Nat. Microbiol.">
        <title>Leveraging single-cell genomics to expand the fungal tree of life.</title>
        <authorList>
            <person name="Ahrendt S.R."/>
            <person name="Quandt C.A."/>
            <person name="Ciobanu D."/>
            <person name="Clum A."/>
            <person name="Salamov A."/>
            <person name="Andreopoulos B."/>
            <person name="Cheng J.F."/>
            <person name="Woyke T."/>
            <person name="Pelin A."/>
            <person name="Henrissat B."/>
            <person name="Reynolds N.K."/>
            <person name="Benny G.L."/>
            <person name="Smith M.E."/>
            <person name="James T.Y."/>
            <person name="Grigoriev I.V."/>
        </authorList>
    </citation>
    <scope>NUCLEOTIDE SEQUENCE [LARGE SCALE GENOMIC DNA]</scope>
</reference>
<dbReference type="GO" id="GO:0061512">
    <property type="term" value="P:protein localization to cilium"/>
    <property type="evidence" value="ECO:0007669"/>
    <property type="project" value="TreeGrafter"/>
</dbReference>
<dbReference type="GO" id="GO:1905515">
    <property type="term" value="P:non-motile cilium assembly"/>
    <property type="evidence" value="ECO:0007669"/>
    <property type="project" value="TreeGrafter"/>
</dbReference>
<keyword evidence="1" id="KW-0853">WD repeat</keyword>
<dbReference type="InterPro" id="IPR056157">
    <property type="entry name" value="TPR_IFT80_172_dom"/>
</dbReference>
<evidence type="ECO:0000313" key="6">
    <source>
        <dbReference type="EMBL" id="RKO86523.1"/>
    </source>
</evidence>
<evidence type="ECO:0000256" key="2">
    <source>
        <dbReference type="ARBA" id="ARBA00022737"/>
    </source>
</evidence>